<feature type="binding site" evidence="9">
    <location>
        <position position="265"/>
    </location>
    <ligand>
        <name>Mg(2+)</name>
        <dbReference type="ChEBI" id="CHEBI:18420"/>
        <label>2</label>
    </ligand>
</feature>
<evidence type="ECO:0000256" key="3">
    <source>
        <dbReference type="ARBA" id="ARBA00022679"/>
    </source>
</evidence>
<evidence type="ECO:0000313" key="11">
    <source>
        <dbReference type="EMBL" id="DAD50988.1"/>
    </source>
</evidence>
<evidence type="ECO:0000256" key="4">
    <source>
        <dbReference type="ARBA" id="ARBA00022695"/>
    </source>
</evidence>
<dbReference type="InterPro" id="IPR007096">
    <property type="entry name" value="RNA-dir_Rpol_cat_phage"/>
</dbReference>
<evidence type="ECO:0000256" key="9">
    <source>
        <dbReference type="PIRSR" id="PIRSR605093-1"/>
    </source>
</evidence>
<keyword evidence="3" id="KW-0808">Transferase</keyword>
<dbReference type="KEGG" id="vg:80396993"/>
<organism evidence="11 12">
    <name type="scientific">ssRNA phage SRR6960509_1</name>
    <dbReference type="NCBI Taxonomy" id="2786520"/>
    <lineage>
        <taxon>Viruses</taxon>
        <taxon>Riboviria</taxon>
        <taxon>Orthornavirae</taxon>
        <taxon>Lenarviricota</taxon>
        <taxon>Leviviricetes</taxon>
        <taxon>Norzivirales</taxon>
        <taxon>Atkinsviridae</taxon>
        <taxon>Aldormivirus</taxon>
        <taxon>Aldormivirus pelenecus</taxon>
        <taxon>Ipivevirus pelenecus</taxon>
    </lineage>
</organism>
<evidence type="ECO:0000256" key="1">
    <source>
        <dbReference type="ARBA" id="ARBA00012494"/>
    </source>
</evidence>
<dbReference type="RefSeq" id="YP_010768800.1">
    <property type="nucleotide sequence ID" value="NC_073793.1"/>
</dbReference>
<dbReference type="InterPro" id="IPR005093">
    <property type="entry name" value="RNArep_beta"/>
</dbReference>
<dbReference type="Proteomes" id="UP000677268">
    <property type="component" value="Segment"/>
</dbReference>
<keyword evidence="6" id="KW-0693">Viral RNA replication</keyword>
<dbReference type="EMBL" id="BK013684">
    <property type="protein sequence ID" value="DAD50988.1"/>
    <property type="molecule type" value="Genomic_RNA"/>
</dbReference>
<comment type="catalytic activity">
    <reaction evidence="8">
        <text>RNA(n) + a ribonucleoside 5'-triphosphate = RNA(n+1) + diphosphate</text>
        <dbReference type="Rhea" id="RHEA:21248"/>
        <dbReference type="Rhea" id="RHEA-COMP:14527"/>
        <dbReference type="Rhea" id="RHEA-COMP:17342"/>
        <dbReference type="ChEBI" id="CHEBI:33019"/>
        <dbReference type="ChEBI" id="CHEBI:61557"/>
        <dbReference type="ChEBI" id="CHEBI:140395"/>
        <dbReference type="EC" id="2.7.7.48"/>
    </reaction>
</comment>
<keyword evidence="2 11" id="KW-0696">RNA-directed RNA polymerase</keyword>
<accession>A0A8S5L0N4</accession>
<dbReference type="GeneID" id="80396993"/>
<feature type="binding site" evidence="9">
    <location>
        <position position="376"/>
    </location>
    <ligand>
        <name>Mg(2+)</name>
        <dbReference type="ChEBI" id="CHEBI:18420"/>
        <label>2</label>
    </ligand>
</feature>
<dbReference type="PROSITE" id="PS50522">
    <property type="entry name" value="RDRP_PHAGE"/>
    <property type="match status" value="1"/>
</dbReference>
<proteinExistence type="predicted"/>
<keyword evidence="9" id="KW-0460">Magnesium</keyword>
<dbReference type="GO" id="GO:0046872">
    <property type="term" value="F:metal ion binding"/>
    <property type="evidence" value="ECO:0007669"/>
    <property type="project" value="UniProtKB-KW"/>
</dbReference>
<dbReference type="GO" id="GO:0000166">
    <property type="term" value="F:nucleotide binding"/>
    <property type="evidence" value="ECO:0007669"/>
    <property type="project" value="UniProtKB-KW"/>
</dbReference>
<dbReference type="EC" id="2.7.7.48" evidence="1"/>
<evidence type="ECO:0000313" key="12">
    <source>
        <dbReference type="Proteomes" id="UP000677268"/>
    </source>
</evidence>
<keyword evidence="12" id="KW-1185">Reference proteome</keyword>
<evidence type="ECO:0000259" key="10">
    <source>
        <dbReference type="PROSITE" id="PS50522"/>
    </source>
</evidence>
<evidence type="ECO:0000256" key="6">
    <source>
        <dbReference type="ARBA" id="ARBA00022953"/>
    </source>
</evidence>
<dbReference type="GO" id="GO:0003968">
    <property type="term" value="F:RNA-directed RNA polymerase activity"/>
    <property type="evidence" value="ECO:0007669"/>
    <property type="project" value="UniProtKB-KW"/>
</dbReference>
<keyword evidence="9" id="KW-0479">Metal-binding</keyword>
<feature type="domain" description="RdRp catalytic" evidence="10">
    <location>
        <begin position="250"/>
        <end position="408"/>
    </location>
</feature>
<dbReference type="GO" id="GO:0039694">
    <property type="term" value="P:viral RNA genome replication"/>
    <property type="evidence" value="ECO:0007669"/>
    <property type="project" value="InterPro"/>
</dbReference>
<sequence length="607" mass="68091">MAECSIIALWSILLHDLRCNNVGLNFPEGFSFEDREASPPVGCTDRQYAAYSLLRSIPSKFQDEIDKDAADQAAWKLFHEANHACANWELRYGELGPYDEIVLGEFKNLVYDFFNPGGYPLLNHADMVPYLDFGPGSAPGADSCDFITKIGESSLTASSSLIISLYDEWLRDSPLRVDCEITRLFAMGPPVIVKASKMTAVPKKRSVSRLVKPEPLLNMFFQKGIAGILRRRLWDYFRINLTDQPGINAELARVGSIDGSLATIDLKSASDYLSVGLCTWCIPRASNTWLLGLRSPGAVTDRGEVQLHMMATMGNDFCFPLQTSLFACAVLAVYRALGIPIRKSSDAVSLCRDIETGEVISLSGRRILPNFGVFGDDIVVVDEAYGPVCRLLRCLGFIPNTEKSFDSRTGSFRESCGSDWIGGFNVRGVYCRSLLTIQDRYALINNLVDWSARCEIALPLAIEYLKRSVPDVAVPPWENPDSGIRTPECCLKEQHKVFKCYKAHKGLELHGSYLYKRYVPVPHEKSCDFPEEESKVPTADCFWNSSAVFLAAIKGHCRSRRVSLRQWETPYRKRQGVAPCWDYIPPSDQRYAGRKAWYMFSTAYFSD</sequence>
<feature type="binding site" evidence="9">
    <location>
        <position position="377"/>
    </location>
    <ligand>
        <name>Mg(2+)</name>
        <dbReference type="ChEBI" id="CHEBI:18420"/>
        <label>2</label>
    </ligand>
</feature>
<evidence type="ECO:0000256" key="2">
    <source>
        <dbReference type="ARBA" id="ARBA00022484"/>
    </source>
</evidence>
<evidence type="ECO:0000256" key="5">
    <source>
        <dbReference type="ARBA" id="ARBA00022741"/>
    </source>
</evidence>
<dbReference type="Pfam" id="PF03431">
    <property type="entry name" value="RNA_replicase_B"/>
    <property type="match status" value="2"/>
</dbReference>
<evidence type="ECO:0000256" key="7">
    <source>
        <dbReference type="ARBA" id="ARBA00030248"/>
    </source>
</evidence>
<gene>
    <name evidence="11" type="primary">SRR6960509_1_3</name>
</gene>
<keyword evidence="5" id="KW-0547">Nucleotide-binding</keyword>
<reference evidence="11" key="1">
    <citation type="submission" date="2020-09" db="EMBL/GenBank/DDBJ databases">
        <title>Leviviricetes taxonomy.</title>
        <authorList>
            <person name="Stockdale S.R."/>
            <person name="Callanan J."/>
            <person name="Adriaenssens E.M."/>
            <person name="Kuhn J.H."/>
            <person name="Rumnieks J."/>
            <person name="Shkoporov A."/>
            <person name="Draper L.A."/>
            <person name="Ross P."/>
            <person name="Hill C."/>
        </authorList>
    </citation>
    <scope>NUCLEOTIDE SEQUENCE</scope>
</reference>
<keyword evidence="4" id="KW-0548">Nucleotidyltransferase</keyword>
<comment type="cofactor">
    <cofactor evidence="9">
        <name>Mg(2+)</name>
        <dbReference type="ChEBI" id="CHEBI:18420"/>
    </cofactor>
    <text evidence="9">Binds 2 Mg(2+) per subunit.</text>
</comment>
<evidence type="ECO:0000256" key="8">
    <source>
        <dbReference type="ARBA" id="ARBA00048744"/>
    </source>
</evidence>
<name>A0A8S5L0N4_9VIRU</name>
<protein>
    <recommendedName>
        <fullName evidence="1">RNA-directed RNA polymerase</fullName>
        <ecNumber evidence="1">2.7.7.48</ecNumber>
    </recommendedName>
    <alternativeName>
        <fullName evidence="7">RNA replicase beta chain</fullName>
    </alternativeName>
</protein>